<dbReference type="Pfam" id="PF01030">
    <property type="entry name" value="Recep_L_domain"/>
    <property type="match status" value="1"/>
</dbReference>
<evidence type="ECO:0000256" key="6">
    <source>
        <dbReference type="ARBA" id="ARBA00023180"/>
    </source>
</evidence>
<evidence type="ECO:0000313" key="11">
    <source>
        <dbReference type="Proteomes" id="UP000000689"/>
    </source>
</evidence>
<keyword evidence="11" id="KW-1185">Reference proteome</keyword>
<dbReference type="RefSeq" id="XP_003667430.1">
    <property type="nucleotide sequence ID" value="XM_003667382.1"/>
</dbReference>
<dbReference type="InterPro" id="IPR036941">
    <property type="entry name" value="Rcpt_L-dom_sf"/>
</dbReference>
<accession>G0W5H3</accession>
<keyword evidence="7" id="KW-0449">Lipoprotein</keyword>
<sequence>MRLYIINIIGLSLFYSATLVFSTVINHQQPFEVNKKFVKINTNLKPSPHNVVPVDRNHKYKRDFADLDYEENEFKENLNAKQENKDKKRVIKSLVKTNEVIPEICREKEHIIGNVQALSALQSQCEEIQGSLKFSDFNGPIVDLGNIKIIHGDMIIEDVNDLVQFQAPNLITIDGNFVLKSLTSLVHIEIPNLILAKSLDWKIIPILNSLEMNNNLESVNKIYIISDTSLTNLDSFSKVDDVEIFNINNNRFLETIKANIKVVSKQLSIHANSKELELEMPYLKTVENITIRDTTSIWLPSLEYIDSSMEFIENYFTDLKIPTLKYIGGTLGIIANNKLTNVDFNNVTNIEGGLMIENNLNLERIDFLDSLKLIGGAIHFEGKFKEIKFENLKLVKGSAFIKSSSDSLNCNQWLTPVNGRSIIRGGKIKCTSGRKFNTINLDEDGAIIPGNDNENGEEFDDNTENVGTKGGENPFSIKNKRKKHSKKARKGVKVTNSGSKFGTSLRLRIHLIILVCLGFVTLSPF</sequence>
<feature type="domain" description="Receptor L-domain" evidence="9">
    <location>
        <begin position="327"/>
        <end position="384"/>
    </location>
</feature>
<evidence type="ECO:0000256" key="2">
    <source>
        <dbReference type="ARBA" id="ARBA00005798"/>
    </source>
</evidence>
<evidence type="ECO:0000256" key="8">
    <source>
        <dbReference type="SAM" id="MobiDB-lite"/>
    </source>
</evidence>
<keyword evidence="4" id="KW-0336">GPI-anchor</keyword>
<comment type="similarity">
    <text evidence="2">Belongs to the SPS2 family.</text>
</comment>
<comment type="subcellular location">
    <subcellularLocation>
        <location evidence="1">Cell membrane</location>
        <topology evidence="1">Lipid-anchor</topology>
        <topology evidence="1">GPI-anchor</topology>
    </subcellularLocation>
</comment>
<dbReference type="GO" id="GO:0030476">
    <property type="term" value="P:ascospore wall assembly"/>
    <property type="evidence" value="ECO:0007669"/>
    <property type="project" value="EnsemblFungi"/>
</dbReference>
<dbReference type="eggNOG" id="ENOG502QT4Q">
    <property type="taxonomic scope" value="Eukaryota"/>
</dbReference>
<dbReference type="GO" id="GO:0098552">
    <property type="term" value="C:side of membrane"/>
    <property type="evidence" value="ECO:0007669"/>
    <property type="project" value="UniProtKB-KW"/>
</dbReference>
<evidence type="ECO:0000256" key="1">
    <source>
        <dbReference type="ARBA" id="ARBA00004609"/>
    </source>
</evidence>
<dbReference type="GeneID" id="11497456"/>
<evidence type="ECO:0000256" key="4">
    <source>
        <dbReference type="ARBA" id="ARBA00022622"/>
    </source>
</evidence>
<dbReference type="STRING" id="1071378.G0W5H3"/>
<evidence type="ECO:0000256" key="5">
    <source>
        <dbReference type="ARBA" id="ARBA00022729"/>
    </source>
</evidence>
<dbReference type="GO" id="GO:0009277">
    <property type="term" value="C:fungal-type cell wall"/>
    <property type="evidence" value="ECO:0007669"/>
    <property type="project" value="TreeGrafter"/>
</dbReference>
<evidence type="ECO:0000313" key="10">
    <source>
        <dbReference type="EMBL" id="CCD22187.1"/>
    </source>
</evidence>
<reference evidence="10 11" key="1">
    <citation type="journal article" date="2011" name="Proc. Natl. Acad. Sci. U.S.A.">
        <title>Evolutionary erosion of yeast sex chromosomes by mating-type switching accidents.</title>
        <authorList>
            <person name="Gordon J.L."/>
            <person name="Armisen D."/>
            <person name="Proux-Wera E."/>
            <person name="Oheigeartaigh S.S."/>
            <person name="Byrne K.P."/>
            <person name="Wolfe K.H."/>
        </authorList>
    </citation>
    <scope>NUCLEOTIDE SEQUENCE [LARGE SCALE GENOMIC DNA]</scope>
    <source>
        <strain evidence="11">ATCC 10597 / BCRC 20456 / CBS 421 / NBRC 0211 / NRRL Y-12639</strain>
    </source>
</reference>
<dbReference type="OMA" id="NNNRYME"/>
<proteinExistence type="inferred from homology"/>
<feature type="region of interest" description="Disordered" evidence="8">
    <location>
        <begin position="451"/>
        <end position="494"/>
    </location>
</feature>
<dbReference type="HOGENOM" id="CLU_035846_2_1_1"/>
<dbReference type="PANTHER" id="PTHR31018">
    <property type="entry name" value="SPORULATION-SPECIFIC PROTEIN-RELATED"/>
    <property type="match status" value="1"/>
</dbReference>
<feature type="compositionally biased region" description="Acidic residues" evidence="8">
    <location>
        <begin position="454"/>
        <end position="463"/>
    </location>
</feature>
<dbReference type="AlphaFoldDB" id="G0W5H3"/>
<dbReference type="GO" id="GO:0009986">
    <property type="term" value="C:cell surface"/>
    <property type="evidence" value="ECO:0007669"/>
    <property type="project" value="TreeGrafter"/>
</dbReference>
<keyword evidence="3" id="KW-1003">Cell membrane</keyword>
<dbReference type="Proteomes" id="UP000000689">
    <property type="component" value="Chromosome 1"/>
</dbReference>
<dbReference type="GO" id="GO:0005886">
    <property type="term" value="C:plasma membrane"/>
    <property type="evidence" value="ECO:0007669"/>
    <property type="project" value="UniProtKB-SubCell"/>
</dbReference>
<dbReference type="SUPFAM" id="SSF52058">
    <property type="entry name" value="L domain-like"/>
    <property type="match status" value="2"/>
</dbReference>
<evidence type="ECO:0000256" key="3">
    <source>
        <dbReference type="ARBA" id="ARBA00022475"/>
    </source>
</evidence>
<keyword evidence="5" id="KW-0732">Signal</keyword>
<organism evidence="10 11">
    <name type="scientific">Naumovozyma dairenensis (strain ATCC 10597 / BCRC 20456 / CBS 421 / NBRC 0211 / NRRL Y-12639)</name>
    <name type="common">Saccharomyces dairenensis</name>
    <dbReference type="NCBI Taxonomy" id="1071378"/>
    <lineage>
        <taxon>Eukaryota</taxon>
        <taxon>Fungi</taxon>
        <taxon>Dikarya</taxon>
        <taxon>Ascomycota</taxon>
        <taxon>Saccharomycotina</taxon>
        <taxon>Saccharomycetes</taxon>
        <taxon>Saccharomycetales</taxon>
        <taxon>Saccharomycetaceae</taxon>
        <taxon>Naumovozyma</taxon>
    </lineage>
</organism>
<dbReference type="OrthoDB" id="536881at2759"/>
<feature type="compositionally biased region" description="Basic residues" evidence="8">
    <location>
        <begin position="478"/>
        <end position="492"/>
    </location>
</feature>
<keyword evidence="6" id="KW-0325">Glycoprotein</keyword>
<dbReference type="InterPro" id="IPR000494">
    <property type="entry name" value="Rcpt_L-dom"/>
</dbReference>
<gene>
    <name evidence="10" type="primary">NDAI0A00270</name>
    <name evidence="10" type="ordered locus">NDAI_0A00270</name>
</gene>
<dbReference type="PANTHER" id="PTHR31018:SF12">
    <property type="entry name" value="SPORULATION-SPECIFIC PROTEIN 2-RELATED"/>
    <property type="match status" value="1"/>
</dbReference>
<keyword evidence="4" id="KW-0472">Membrane</keyword>
<name>G0W5H3_NAUDC</name>
<evidence type="ECO:0000256" key="7">
    <source>
        <dbReference type="ARBA" id="ARBA00023288"/>
    </source>
</evidence>
<protein>
    <recommendedName>
        <fullName evidence="9">Receptor L-domain domain-containing protein</fullName>
    </recommendedName>
</protein>
<dbReference type="InterPro" id="IPR051648">
    <property type="entry name" value="CWI-Assembly_Regulator"/>
</dbReference>
<dbReference type="Gene3D" id="3.80.20.20">
    <property type="entry name" value="Receptor L-domain"/>
    <property type="match status" value="2"/>
</dbReference>
<evidence type="ECO:0000259" key="9">
    <source>
        <dbReference type="Pfam" id="PF01030"/>
    </source>
</evidence>
<dbReference type="KEGG" id="ndi:NDAI_0A00270"/>
<dbReference type="EMBL" id="HE580267">
    <property type="protein sequence ID" value="CCD22187.1"/>
    <property type="molecule type" value="Genomic_DNA"/>
</dbReference>